<evidence type="ECO:0000313" key="7">
    <source>
        <dbReference type="Proteomes" id="UP000595568"/>
    </source>
</evidence>
<dbReference type="AlphaFoldDB" id="A0A7M2LTV2"/>
<dbReference type="GO" id="GO:0005737">
    <property type="term" value="C:cytoplasm"/>
    <property type="evidence" value="ECO:0007669"/>
    <property type="project" value="InterPro"/>
</dbReference>
<dbReference type="EMBL" id="CP066534">
    <property type="protein sequence ID" value="QQL33112.1"/>
    <property type="molecule type" value="Genomic_DNA"/>
</dbReference>
<evidence type="ECO:0000313" key="3">
    <source>
        <dbReference type="EMBL" id="QQL33112.1"/>
    </source>
</evidence>
<dbReference type="GO" id="GO:0003723">
    <property type="term" value="F:RNA binding"/>
    <property type="evidence" value="ECO:0007669"/>
    <property type="project" value="InterPro"/>
</dbReference>
<gene>
    <name evidence="2" type="ORF">GJJ08_003880</name>
    <name evidence="3" type="ORF">H3G96_023820</name>
    <name evidence="4" type="ORF">JMZ77_03900</name>
</gene>
<accession>A0A7M2LTV2</accession>
<dbReference type="GO" id="GO:0016070">
    <property type="term" value="P:RNA metabolic process"/>
    <property type="evidence" value="ECO:0007669"/>
    <property type="project" value="InterPro"/>
</dbReference>
<reference evidence="4 7" key="3">
    <citation type="submission" date="2021-01" db="EMBL/GenBank/DDBJ databases">
        <title>Genome sequencing of apramycin resistant K. pneumoniae.</title>
        <authorList>
            <person name="Chen L."/>
            <person name="Kreiswirth B."/>
        </authorList>
    </citation>
    <scope>NUCLEOTIDE SEQUENCE [LARGE SCALE GENOMIC DNA]</scope>
    <source>
        <strain evidence="4 7">59493</strain>
    </source>
</reference>
<organism evidence="2 5">
    <name type="scientific">Klebsiella pneumoniae</name>
    <dbReference type="NCBI Taxonomy" id="573"/>
    <lineage>
        <taxon>Bacteria</taxon>
        <taxon>Pseudomonadati</taxon>
        <taxon>Pseudomonadota</taxon>
        <taxon>Gammaproteobacteria</taxon>
        <taxon>Enterobacterales</taxon>
        <taxon>Enterobacteriaceae</taxon>
        <taxon>Klebsiella/Raoultella group</taxon>
        <taxon>Klebsiella</taxon>
        <taxon>Klebsiella pneumoniae complex</taxon>
    </lineage>
</organism>
<evidence type="ECO:0000313" key="6">
    <source>
        <dbReference type="Proteomes" id="UP000532829"/>
    </source>
</evidence>
<dbReference type="GO" id="GO:0016788">
    <property type="term" value="F:hydrolase activity, acting on ester bonds"/>
    <property type="evidence" value="ECO:0007669"/>
    <property type="project" value="InterPro"/>
</dbReference>
<dbReference type="Proteomes" id="UP000439817">
    <property type="component" value="Chromosome"/>
</dbReference>
<evidence type="ECO:0000259" key="1">
    <source>
        <dbReference type="Pfam" id="PF08845"/>
    </source>
</evidence>
<reference evidence="3 6" key="2">
    <citation type="submission" date="2020-12" db="EMBL/GenBank/DDBJ databases">
        <title>The complete genome of Klebsiella pneumoniae strain 090374.</title>
        <authorList>
            <person name="Wei L."/>
            <person name="Wen H."/>
            <person name="Liu L."/>
            <person name="Feng Y."/>
            <person name="Zong Z."/>
        </authorList>
    </citation>
    <scope>NUCLEOTIDE SEQUENCE [LARGE SCALE GENOMIC DNA]</scope>
    <source>
        <strain evidence="3 6">WCHKP090374</strain>
    </source>
</reference>
<dbReference type="EMBL" id="CP063008">
    <property type="protein sequence ID" value="QOU52572.1"/>
    <property type="molecule type" value="Genomic_DNA"/>
</dbReference>
<feature type="domain" description="Toxin SymE-like" evidence="1">
    <location>
        <begin position="127"/>
        <end position="176"/>
    </location>
</feature>
<dbReference type="InterPro" id="IPR018880">
    <property type="entry name" value="Phage_P4_Ash"/>
</dbReference>
<evidence type="ECO:0000313" key="2">
    <source>
        <dbReference type="EMBL" id="QOU52572.1"/>
    </source>
</evidence>
<dbReference type="EMBL" id="CP068602">
    <property type="protein sequence ID" value="QQZ72357.1"/>
    <property type="molecule type" value="Genomic_DNA"/>
</dbReference>
<reference evidence="2 5" key="1">
    <citation type="journal article" date="2020" name="Antibiotics">
        <title>Molecular Typing, Characterization of Antimicrobial Resistance, Virulence Profiling and Analysis of Whole-Genome Sequence of Clinical Klebsiella pneumoniae Isolates.</title>
        <authorList>
            <person name="Shelenkov A."/>
            <person name="Mikhaylova Y."/>
            <person name="Yanushevich Y."/>
            <person name="Samoilov A."/>
            <person name="Petrova L."/>
            <person name="Fomina V."/>
            <person name="Gusarov V."/>
            <person name="Zamyatin M."/>
            <person name="Shagin D."/>
            <person name="Akimkin V."/>
        </authorList>
    </citation>
    <scope>NUCLEOTIDE SEQUENCE [LARGE SCALE GENOMIC DNA]</scope>
    <source>
        <strain evidence="2 5">CriePir120</strain>
    </source>
</reference>
<dbReference type="Pfam" id="PF08845">
    <property type="entry name" value="SymE_toxin"/>
    <property type="match status" value="1"/>
</dbReference>
<sequence length="205" mass="22197">MTLKHFISAIFLQIKPLAARQRSQYLSHASAKSDDGIDLLKHFTDDTRRVCAFLCRAFCYISMVGRTGASRDAPVSVRPVRSTSSGSTANEIDLSSGGNNLLLTGGCLMATTPIQTDLSSEKPVKTQRRYTVGYLPGRGDASTPSLHLSGKWLKDAGFETGTGVTVKIAGDCIVLIPDNDEIHELRKQLQQIKQAFIGLKGEVEG</sequence>
<dbReference type="RefSeq" id="WP_004199166.1">
    <property type="nucleotide sequence ID" value="NZ_BFCA01000001.1"/>
</dbReference>
<evidence type="ECO:0000313" key="5">
    <source>
        <dbReference type="Proteomes" id="UP000439817"/>
    </source>
</evidence>
<dbReference type="Pfam" id="PF10554">
    <property type="entry name" value="Phage_ASH"/>
    <property type="match status" value="1"/>
</dbReference>
<protein>
    <submittedName>
        <fullName evidence="3">SymE family type I addiction module toxin</fullName>
    </submittedName>
    <submittedName>
        <fullName evidence="2">Type I addiction module toxin, SymE family</fullName>
    </submittedName>
</protein>
<dbReference type="Proteomes" id="UP000532829">
    <property type="component" value="Chromosome"/>
</dbReference>
<proteinExistence type="predicted"/>
<evidence type="ECO:0000313" key="4">
    <source>
        <dbReference type="EMBL" id="QQZ72357.1"/>
    </source>
</evidence>
<dbReference type="InterPro" id="IPR014944">
    <property type="entry name" value="Toxin_SymE-like"/>
</dbReference>
<dbReference type="Proteomes" id="UP000595568">
    <property type="component" value="Chromosome"/>
</dbReference>
<name>A0A7M2LTV2_KLEPN</name>